<gene>
    <name evidence="1" type="ORF">SDC9_165055</name>
</gene>
<evidence type="ECO:0008006" key="2">
    <source>
        <dbReference type="Google" id="ProtNLM"/>
    </source>
</evidence>
<reference evidence="1" key="1">
    <citation type="submission" date="2019-08" db="EMBL/GenBank/DDBJ databases">
        <authorList>
            <person name="Kucharzyk K."/>
            <person name="Murdoch R.W."/>
            <person name="Higgins S."/>
            <person name="Loffler F."/>
        </authorList>
    </citation>
    <scope>NUCLEOTIDE SEQUENCE</scope>
</reference>
<dbReference type="AlphaFoldDB" id="A0A645FVH1"/>
<dbReference type="InterPro" id="IPR036514">
    <property type="entry name" value="SGNH_hydro_sf"/>
</dbReference>
<dbReference type="Gene3D" id="3.40.50.1110">
    <property type="entry name" value="SGNH hydrolase"/>
    <property type="match status" value="1"/>
</dbReference>
<protein>
    <recommendedName>
        <fullName evidence="2">SGNH hydrolase-type esterase domain-containing protein</fullName>
    </recommendedName>
</protein>
<proteinExistence type="predicted"/>
<comment type="caution">
    <text evidence="1">The sequence shown here is derived from an EMBL/GenBank/DDBJ whole genome shotgun (WGS) entry which is preliminary data.</text>
</comment>
<evidence type="ECO:0000313" key="1">
    <source>
        <dbReference type="EMBL" id="MPN17700.1"/>
    </source>
</evidence>
<sequence>MAEYHSPNINVAIDGLRYNSPNPSENSATVGLLLGSSAAFGYGVADNQTLAAHLERSLKDVRLDNYAGLAQPITDSTLRWYDYQKKHGKPDFVILASANYQIFADCQPVPAVNTKSNIFLFLAEKIADRFSPKTTFPCASNGSLDLAIRNSILAIENAVAFGRKQGIPFHIVNLPTPYDANVNIDNLLKEANAKAQIAAMQRVYSRFHEELAKLELPEFIDLSHSLPSDKMYFLDTGGHISGEGNRLIAETLRQRIWGNKFSNSRD</sequence>
<dbReference type="EMBL" id="VSSQ01064883">
    <property type="protein sequence ID" value="MPN17700.1"/>
    <property type="molecule type" value="Genomic_DNA"/>
</dbReference>
<dbReference type="SUPFAM" id="SSF52266">
    <property type="entry name" value="SGNH hydrolase"/>
    <property type="match status" value="1"/>
</dbReference>
<accession>A0A645FVH1</accession>
<organism evidence="1">
    <name type="scientific">bioreactor metagenome</name>
    <dbReference type="NCBI Taxonomy" id="1076179"/>
    <lineage>
        <taxon>unclassified sequences</taxon>
        <taxon>metagenomes</taxon>
        <taxon>ecological metagenomes</taxon>
    </lineage>
</organism>
<name>A0A645FVH1_9ZZZZ</name>